<dbReference type="Gene3D" id="3.10.180.10">
    <property type="entry name" value="2,3-Dihydroxybiphenyl 1,2-Dioxygenase, domain 1"/>
    <property type="match status" value="1"/>
</dbReference>
<evidence type="ECO:0000259" key="1">
    <source>
        <dbReference type="PROSITE" id="PS51819"/>
    </source>
</evidence>
<dbReference type="PROSITE" id="PS51819">
    <property type="entry name" value="VOC"/>
    <property type="match status" value="1"/>
</dbReference>
<evidence type="ECO:0000313" key="2">
    <source>
        <dbReference type="EMBL" id="RVT52757.1"/>
    </source>
</evidence>
<keyword evidence="3" id="KW-1185">Reference proteome</keyword>
<evidence type="ECO:0000313" key="3">
    <source>
        <dbReference type="Proteomes" id="UP000288178"/>
    </source>
</evidence>
<feature type="domain" description="VOC" evidence="1">
    <location>
        <begin position="4"/>
        <end position="127"/>
    </location>
</feature>
<dbReference type="InterPro" id="IPR004360">
    <property type="entry name" value="Glyas_Fos-R_dOase_dom"/>
</dbReference>
<accession>A0A3S2X2P0</accession>
<reference evidence="2 3" key="1">
    <citation type="submission" date="2019-01" db="EMBL/GenBank/DDBJ databases">
        <authorList>
            <person name="Chen W.-M."/>
        </authorList>
    </citation>
    <scope>NUCLEOTIDE SEQUENCE [LARGE SCALE GENOMIC DNA]</scope>
    <source>
        <strain evidence="2 3">ICH-3</strain>
    </source>
</reference>
<proteinExistence type="predicted"/>
<organism evidence="2 3">
    <name type="scientific">Rubrivivax albus</name>
    <dbReference type="NCBI Taxonomy" id="2499835"/>
    <lineage>
        <taxon>Bacteria</taxon>
        <taxon>Pseudomonadati</taxon>
        <taxon>Pseudomonadota</taxon>
        <taxon>Betaproteobacteria</taxon>
        <taxon>Burkholderiales</taxon>
        <taxon>Sphaerotilaceae</taxon>
        <taxon>Rubrivivax</taxon>
    </lineage>
</organism>
<name>A0A3S2X2P0_9BURK</name>
<dbReference type="InterPro" id="IPR029068">
    <property type="entry name" value="Glyas_Bleomycin-R_OHBP_Dase"/>
</dbReference>
<dbReference type="AlphaFoldDB" id="A0A3S2X2P0"/>
<dbReference type="Proteomes" id="UP000288178">
    <property type="component" value="Unassembled WGS sequence"/>
</dbReference>
<dbReference type="Pfam" id="PF00903">
    <property type="entry name" value="Glyoxalase"/>
    <property type="match status" value="1"/>
</dbReference>
<dbReference type="SUPFAM" id="SSF54593">
    <property type="entry name" value="Glyoxalase/Bleomycin resistance protein/Dihydroxybiphenyl dioxygenase"/>
    <property type="match status" value="1"/>
</dbReference>
<protein>
    <submittedName>
        <fullName evidence="2">VOC family protein</fullName>
    </submittedName>
</protein>
<dbReference type="CDD" id="cd06587">
    <property type="entry name" value="VOC"/>
    <property type="match status" value="1"/>
</dbReference>
<gene>
    <name evidence="2" type="ORF">ENE75_10120</name>
</gene>
<sequence length="151" mass="17110">MTPRLEHANLAVRDIDATLRFLTTALPDFRLRFDGLDDQGRRWVHVGTNEAYLALYPASHDSAERWVPYAGAPGVNHLAFVVDDAEAVRQRLAAAGYRDSTVANHHPARRRVYFLDPDGNDWEFVQYLSDDPRRRHDYGDARPGPVSGPRS</sequence>
<dbReference type="RefSeq" id="WP_128198129.1">
    <property type="nucleotide sequence ID" value="NZ_SACT01000002.1"/>
</dbReference>
<dbReference type="EMBL" id="SACT01000002">
    <property type="protein sequence ID" value="RVT52757.1"/>
    <property type="molecule type" value="Genomic_DNA"/>
</dbReference>
<comment type="caution">
    <text evidence="2">The sequence shown here is derived from an EMBL/GenBank/DDBJ whole genome shotgun (WGS) entry which is preliminary data.</text>
</comment>
<dbReference type="InterPro" id="IPR037523">
    <property type="entry name" value="VOC_core"/>
</dbReference>
<dbReference type="OrthoDB" id="9795618at2"/>